<feature type="transmembrane region" description="Helical" evidence="5">
    <location>
        <begin position="319"/>
        <end position="339"/>
    </location>
</feature>
<dbReference type="RefSeq" id="WP_090245339.1">
    <property type="nucleotide sequence ID" value="NZ_FPAS01000001.1"/>
</dbReference>
<evidence type="ECO:0000256" key="4">
    <source>
        <dbReference type="ARBA" id="ARBA00023136"/>
    </source>
</evidence>
<feature type="transmembrane region" description="Helical" evidence="5">
    <location>
        <begin position="220"/>
        <end position="236"/>
    </location>
</feature>
<dbReference type="GO" id="GO:0016020">
    <property type="term" value="C:membrane"/>
    <property type="evidence" value="ECO:0007669"/>
    <property type="project" value="UniProtKB-SubCell"/>
</dbReference>
<evidence type="ECO:0000256" key="1">
    <source>
        <dbReference type="ARBA" id="ARBA00004141"/>
    </source>
</evidence>
<sequence length="361" mass="40376">MLYKEAIKKEILNLFHLKQNNRALSIPFLAAFSVGVPILTGYFLGNLQYGIYACISGLVILYLPHKGSLTHRMITILISSFGFMASFALGLLFSFNPYVASVALGLFSFIVHWVVLYYKTSPPGSFFFILIASMALSNPFDLAQIPVKTGLIGLGTIFTCILALSYTAFMVRKEENAGTREAPKMIQKNTFANSMEAIIMGVFMFLSLLIGHLLDFDKPYWIPISCSAVMMGASLYHIWQRTLHRILGTFIGMGLSWLILNFVDSALGICIAIIVLQFIIEMLITRQYVLAVIFITPMTILMAEAASPMMQNPNELIQLRLIEIVIGSILGAIGGWFLYKEKIRYHAIRGLQKISLTVKRK</sequence>
<gene>
    <name evidence="7" type="ORF">SAMN05216474_0201</name>
</gene>
<feature type="transmembrane region" description="Helical" evidence="5">
    <location>
        <begin position="49"/>
        <end position="65"/>
    </location>
</feature>
<reference evidence="7 8" key="1">
    <citation type="submission" date="2016-10" db="EMBL/GenBank/DDBJ databases">
        <authorList>
            <person name="de Groot N.N."/>
        </authorList>
    </citation>
    <scope>NUCLEOTIDE SEQUENCE [LARGE SCALE GENOMIC DNA]</scope>
    <source>
        <strain evidence="7 8">CGMCC 1.7005</strain>
    </source>
</reference>
<keyword evidence="8" id="KW-1185">Reference proteome</keyword>
<feature type="domain" description="Integral membrane bound transporter" evidence="6">
    <location>
        <begin position="207"/>
        <end position="333"/>
    </location>
</feature>
<dbReference type="AlphaFoldDB" id="A0A1I6XHB2"/>
<keyword evidence="3 5" id="KW-1133">Transmembrane helix</keyword>
<organism evidence="7 8">
    <name type="scientific">Lishizhenia tianjinensis</name>
    <dbReference type="NCBI Taxonomy" id="477690"/>
    <lineage>
        <taxon>Bacteria</taxon>
        <taxon>Pseudomonadati</taxon>
        <taxon>Bacteroidota</taxon>
        <taxon>Flavobacteriia</taxon>
        <taxon>Flavobacteriales</taxon>
        <taxon>Crocinitomicaceae</taxon>
        <taxon>Lishizhenia</taxon>
    </lineage>
</organism>
<feature type="transmembrane region" description="Helical" evidence="5">
    <location>
        <begin position="151"/>
        <end position="171"/>
    </location>
</feature>
<accession>A0A1I6XHB2</accession>
<dbReference type="InterPro" id="IPR049453">
    <property type="entry name" value="Memb_transporter_dom"/>
</dbReference>
<keyword evidence="4 5" id="KW-0472">Membrane</keyword>
<keyword evidence="2 5" id="KW-0812">Transmembrane</keyword>
<comment type="subcellular location">
    <subcellularLocation>
        <location evidence="1">Membrane</location>
        <topology evidence="1">Multi-pass membrane protein</topology>
    </subcellularLocation>
</comment>
<evidence type="ECO:0000313" key="8">
    <source>
        <dbReference type="Proteomes" id="UP000236454"/>
    </source>
</evidence>
<evidence type="ECO:0000256" key="5">
    <source>
        <dbReference type="SAM" id="Phobius"/>
    </source>
</evidence>
<evidence type="ECO:0000256" key="3">
    <source>
        <dbReference type="ARBA" id="ARBA00022989"/>
    </source>
</evidence>
<feature type="transmembrane region" description="Helical" evidence="5">
    <location>
        <begin position="125"/>
        <end position="145"/>
    </location>
</feature>
<feature type="transmembrane region" description="Helical" evidence="5">
    <location>
        <begin position="21"/>
        <end position="43"/>
    </location>
</feature>
<protein>
    <submittedName>
        <fullName evidence="7">Fusaric acid resistance protein-like</fullName>
    </submittedName>
</protein>
<feature type="transmembrane region" description="Helical" evidence="5">
    <location>
        <begin position="74"/>
        <end position="93"/>
    </location>
</feature>
<proteinExistence type="predicted"/>
<dbReference type="STRING" id="477690.SAMN05216474_0201"/>
<dbReference type="EMBL" id="FPAS01000001">
    <property type="protein sequence ID" value="SFT37670.1"/>
    <property type="molecule type" value="Genomic_DNA"/>
</dbReference>
<evidence type="ECO:0000313" key="7">
    <source>
        <dbReference type="EMBL" id="SFT37670.1"/>
    </source>
</evidence>
<evidence type="ECO:0000259" key="6">
    <source>
        <dbReference type="Pfam" id="PF13515"/>
    </source>
</evidence>
<evidence type="ECO:0000256" key="2">
    <source>
        <dbReference type="ARBA" id="ARBA00022692"/>
    </source>
</evidence>
<dbReference type="Pfam" id="PF13515">
    <property type="entry name" value="FUSC_2"/>
    <property type="match status" value="1"/>
</dbReference>
<dbReference type="OrthoDB" id="581879at2"/>
<name>A0A1I6XHB2_9FLAO</name>
<dbReference type="Proteomes" id="UP000236454">
    <property type="component" value="Unassembled WGS sequence"/>
</dbReference>
<feature type="transmembrane region" description="Helical" evidence="5">
    <location>
        <begin position="289"/>
        <end position="307"/>
    </location>
</feature>
<feature type="transmembrane region" description="Helical" evidence="5">
    <location>
        <begin position="191"/>
        <end position="214"/>
    </location>
</feature>